<evidence type="ECO:0000256" key="5">
    <source>
        <dbReference type="ARBA" id="ARBA00023012"/>
    </source>
</evidence>
<comment type="catalytic activity">
    <reaction evidence="1">
        <text>ATP + protein L-histidine = ADP + protein N-phospho-L-histidine.</text>
        <dbReference type="EC" id="2.7.13.3"/>
    </reaction>
</comment>
<evidence type="ECO:0000259" key="7">
    <source>
        <dbReference type="PROSITE" id="PS50109"/>
    </source>
</evidence>
<keyword evidence="6" id="KW-0472">Membrane</keyword>
<dbReference type="GO" id="GO:0000155">
    <property type="term" value="F:phosphorelay sensor kinase activity"/>
    <property type="evidence" value="ECO:0007669"/>
    <property type="project" value="InterPro"/>
</dbReference>
<comment type="caution">
    <text evidence="8">The sequence shown here is derived from an EMBL/GenBank/DDBJ whole genome shotgun (WGS) entry which is preliminary data.</text>
</comment>
<protein>
    <recommendedName>
        <fullName evidence="2">histidine kinase</fullName>
        <ecNumber evidence="2">2.7.13.3</ecNumber>
    </recommendedName>
</protein>
<feature type="transmembrane region" description="Helical" evidence="6">
    <location>
        <begin position="140"/>
        <end position="163"/>
    </location>
</feature>
<dbReference type="InterPro" id="IPR035965">
    <property type="entry name" value="PAS-like_dom_sf"/>
</dbReference>
<dbReference type="InterPro" id="IPR036097">
    <property type="entry name" value="HisK_dim/P_sf"/>
</dbReference>
<dbReference type="Gene3D" id="3.30.450.20">
    <property type="entry name" value="PAS domain"/>
    <property type="match status" value="1"/>
</dbReference>
<sequence length="624" mass="69419">MISNTALMTFYISIIGLVMIISRNLRTNRSHLINKIYAFLALALIEWMMALIGMRFSRPDDQIALYFWDALSNLGVSLTPVLSLLIAIVFVRHYARLPKKTAWLFVIPLLTNIMIWTNPLHHLHYRQFSVIASEVVFGPYMLISGGYSYLCMLLSILIIMNFAFKSHNSLYMRQALLFSLGNLIPFAVSMLATFKILNLSIAATPISFVFTVVFHGIAIERLNFLNITPIATQHILDWISDGYLILSDIGLVLNYNQPFADIFGQRCGILVNRSLKDIQIPEDNAAQTAIRNLISSVDSARDSGSTIVYEQSIVNDGHMDYYMVEITPLKIDDTIAGFSVIYKNVTTLKESMQKLQKSQKQMMERERLATLGQMVGGIAHNLKTPIMSISGALSAMEDLVRECEESFGDPEVTAADYREISGEMTDWIRRCKDSCAYMSDIITAVKGQAANMNASEKAAFTAEELIRRTTLLMRHELTVSGCRLITDNQTAPTVLLHGDINNLVQVVNNFIANAIDAQLPEGDHTITLSVKEQQGNLILSVSDHGSGIQDSVRRHLLNEMVTSKGAAGAGLGIYMSKALIQGKFDGELWFDDNPGGGAIFGFTIPLSSETAEESADIQERRDWA</sequence>
<gene>
    <name evidence="9" type="ORF">GKD88_14085</name>
    <name evidence="8" type="ORF">GKE08_14415</name>
</gene>
<dbReference type="EMBL" id="WKPJ01000028">
    <property type="protein sequence ID" value="MSA90522.1"/>
    <property type="molecule type" value="Genomic_DNA"/>
</dbReference>
<dbReference type="Proteomes" id="UP000480929">
    <property type="component" value="Unassembled WGS sequence"/>
</dbReference>
<dbReference type="PANTHER" id="PTHR43065:SF42">
    <property type="entry name" value="TWO-COMPONENT SENSOR PPRA"/>
    <property type="match status" value="1"/>
</dbReference>
<evidence type="ECO:0000256" key="6">
    <source>
        <dbReference type="SAM" id="Phobius"/>
    </source>
</evidence>
<dbReference type="Proteomes" id="UP000433575">
    <property type="component" value="Unassembled WGS sequence"/>
</dbReference>
<dbReference type="InterPro" id="IPR000014">
    <property type="entry name" value="PAS"/>
</dbReference>
<organism evidence="8 10">
    <name type="scientific">Holdemania massiliensis</name>
    <dbReference type="NCBI Taxonomy" id="1468449"/>
    <lineage>
        <taxon>Bacteria</taxon>
        <taxon>Bacillati</taxon>
        <taxon>Bacillota</taxon>
        <taxon>Erysipelotrichia</taxon>
        <taxon>Erysipelotrichales</taxon>
        <taxon>Erysipelotrichaceae</taxon>
        <taxon>Holdemania</taxon>
    </lineage>
</organism>
<dbReference type="SUPFAM" id="SSF55785">
    <property type="entry name" value="PYP-like sensor domain (PAS domain)"/>
    <property type="match status" value="1"/>
</dbReference>
<dbReference type="SUPFAM" id="SSF55874">
    <property type="entry name" value="ATPase domain of HSP90 chaperone/DNA topoisomerase II/histidine kinase"/>
    <property type="match status" value="1"/>
</dbReference>
<dbReference type="SMART" id="SM00387">
    <property type="entry name" value="HATPase_c"/>
    <property type="match status" value="1"/>
</dbReference>
<dbReference type="Pfam" id="PF16927">
    <property type="entry name" value="HisKA_7TM"/>
    <property type="match status" value="1"/>
</dbReference>
<feature type="transmembrane region" description="Helical" evidence="6">
    <location>
        <begin position="200"/>
        <end position="219"/>
    </location>
</feature>
<dbReference type="InterPro" id="IPR031621">
    <property type="entry name" value="HisKA_7TM"/>
</dbReference>
<evidence type="ECO:0000256" key="4">
    <source>
        <dbReference type="ARBA" id="ARBA00022777"/>
    </source>
</evidence>
<dbReference type="RefSeq" id="WP_154239810.1">
    <property type="nucleotide sequence ID" value="NZ_WKPI01000030.1"/>
</dbReference>
<dbReference type="InterPro" id="IPR036890">
    <property type="entry name" value="HATPase_C_sf"/>
</dbReference>
<dbReference type="EC" id="2.7.13.3" evidence="2"/>
<dbReference type="PRINTS" id="PR00344">
    <property type="entry name" value="BCTRLSENSOR"/>
</dbReference>
<evidence type="ECO:0000256" key="3">
    <source>
        <dbReference type="ARBA" id="ARBA00022553"/>
    </source>
</evidence>
<feature type="transmembrane region" description="Helical" evidence="6">
    <location>
        <begin position="63"/>
        <end position="90"/>
    </location>
</feature>
<evidence type="ECO:0000313" key="8">
    <source>
        <dbReference type="EMBL" id="MSA90522.1"/>
    </source>
</evidence>
<evidence type="ECO:0000313" key="9">
    <source>
        <dbReference type="EMBL" id="MSC34252.1"/>
    </source>
</evidence>
<dbReference type="InterPro" id="IPR003661">
    <property type="entry name" value="HisK_dim/P_dom"/>
</dbReference>
<dbReference type="SUPFAM" id="SSF47384">
    <property type="entry name" value="Homodimeric domain of signal transducing histidine kinase"/>
    <property type="match status" value="1"/>
</dbReference>
<dbReference type="CDD" id="cd00130">
    <property type="entry name" value="PAS"/>
    <property type="match status" value="1"/>
</dbReference>
<reference evidence="10 11" key="1">
    <citation type="journal article" date="2019" name="Nat. Med.">
        <title>A library of human gut bacterial isolates paired with longitudinal multiomics data enables mechanistic microbiome research.</title>
        <authorList>
            <person name="Poyet M."/>
            <person name="Groussin M."/>
            <person name="Gibbons S.M."/>
            <person name="Avila-Pacheco J."/>
            <person name="Jiang X."/>
            <person name="Kearney S.M."/>
            <person name="Perrotta A.R."/>
            <person name="Berdy B."/>
            <person name="Zhao S."/>
            <person name="Lieberman T.D."/>
            <person name="Swanson P.K."/>
            <person name="Smith M."/>
            <person name="Roesemann S."/>
            <person name="Alexander J.E."/>
            <person name="Rich S.A."/>
            <person name="Livny J."/>
            <person name="Vlamakis H."/>
            <person name="Clish C."/>
            <person name="Bullock K."/>
            <person name="Deik A."/>
            <person name="Scott J."/>
            <person name="Pierce K.A."/>
            <person name="Xavier R.J."/>
            <person name="Alm E.J."/>
        </authorList>
    </citation>
    <scope>NUCLEOTIDE SEQUENCE [LARGE SCALE GENOMIC DNA]</scope>
    <source>
        <strain evidence="8 10">BIOML-A4</strain>
        <strain evidence="9 11">BIOML-A5</strain>
    </source>
</reference>
<accession>A0A6N7SA44</accession>
<evidence type="ECO:0000256" key="1">
    <source>
        <dbReference type="ARBA" id="ARBA00000085"/>
    </source>
</evidence>
<dbReference type="CDD" id="cd00082">
    <property type="entry name" value="HisKA"/>
    <property type="match status" value="1"/>
</dbReference>
<dbReference type="SMART" id="SM00091">
    <property type="entry name" value="PAS"/>
    <property type="match status" value="1"/>
</dbReference>
<dbReference type="OrthoDB" id="1650586at2"/>
<dbReference type="PROSITE" id="PS50109">
    <property type="entry name" value="HIS_KIN"/>
    <property type="match status" value="1"/>
</dbReference>
<dbReference type="InterPro" id="IPR005467">
    <property type="entry name" value="His_kinase_dom"/>
</dbReference>
<keyword evidence="6" id="KW-1133">Transmembrane helix</keyword>
<dbReference type="Gene3D" id="1.10.287.130">
    <property type="match status" value="1"/>
</dbReference>
<evidence type="ECO:0000256" key="2">
    <source>
        <dbReference type="ARBA" id="ARBA00012438"/>
    </source>
</evidence>
<keyword evidence="4" id="KW-0808">Transferase</keyword>
<feature type="domain" description="Histidine kinase" evidence="7">
    <location>
        <begin position="377"/>
        <end position="608"/>
    </location>
</feature>
<feature type="transmembrane region" description="Helical" evidence="6">
    <location>
        <begin position="37"/>
        <end position="57"/>
    </location>
</feature>
<keyword evidence="6" id="KW-0812">Transmembrane</keyword>
<proteinExistence type="predicted"/>
<dbReference type="PANTHER" id="PTHR43065">
    <property type="entry name" value="SENSOR HISTIDINE KINASE"/>
    <property type="match status" value="1"/>
</dbReference>
<dbReference type="Pfam" id="PF02518">
    <property type="entry name" value="HATPase_c"/>
    <property type="match status" value="1"/>
</dbReference>
<keyword evidence="4" id="KW-0418">Kinase</keyword>
<feature type="transmembrane region" description="Helical" evidence="6">
    <location>
        <begin position="102"/>
        <end position="120"/>
    </location>
</feature>
<dbReference type="Gene3D" id="3.30.565.10">
    <property type="entry name" value="Histidine kinase-like ATPase, C-terminal domain"/>
    <property type="match status" value="1"/>
</dbReference>
<name>A0A6N7SA44_9FIRM</name>
<keyword evidence="5" id="KW-0902">Two-component regulatory system</keyword>
<dbReference type="AlphaFoldDB" id="A0A6N7SA44"/>
<feature type="transmembrane region" description="Helical" evidence="6">
    <location>
        <begin position="6"/>
        <end position="25"/>
    </location>
</feature>
<dbReference type="InterPro" id="IPR003594">
    <property type="entry name" value="HATPase_dom"/>
</dbReference>
<keyword evidence="3" id="KW-0597">Phosphoprotein</keyword>
<dbReference type="EMBL" id="WKPI01000030">
    <property type="protein sequence ID" value="MSC34252.1"/>
    <property type="molecule type" value="Genomic_DNA"/>
</dbReference>
<dbReference type="InterPro" id="IPR004358">
    <property type="entry name" value="Sig_transdc_His_kin-like_C"/>
</dbReference>
<evidence type="ECO:0000313" key="11">
    <source>
        <dbReference type="Proteomes" id="UP000480929"/>
    </source>
</evidence>
<evidence type="ECO:0000313" key="10">
    <source>
        <dbReference type="Proteomes" id="UP000433575"/>
    </source>
</evidence>
<keyword evidence="11" id="KW-1185">Reference proteome</keyword>